<dbReference type="RefSeq" id="WP_170301873.1">
    <property type="nucleotide sequence ID" value="NZ_CP062804.1"/>
</dbReference>
<dbReference type="InterPro" id="IPR012373">
    <property type="entry name" value="Ferrdict_sens_TM"/>
</dbReference>
<evidence type="ECO:0000259" key="4">
    <source>
        <dbReference type="Pfam" id="PF16220"/>
    </source>
</evidence>
<dbReference type="InterPro" id="IPR032623">
    <property type="entry name" value="FecR_N"/>
</dbReference>
<dbReference type="AlphaFoldDB" id="A0A7M2H524"/>
<evidence type="ECO:0000256" key="1">
    <source>
        <dbReference type="SAM" id="MobiDB-lite"/>
    </source>
</evidence>
<organism evidence="5 6">
    <name type="scientific">Cupriavidus basilensis</name>
    <dbReference type="NCBI Taxonomy" id="68895"/>
    <lineage>
        <taxon>Bacteria</taxon>
        <taxon>Pseudomonadati</taxon>
        <taxon>Pseudomonadota</taxon>
        <taxon>Betaproteobacteria</taxon>
        <taxon>Burkholderiales</taxon>
        <taxon>Burkholderiaceae</taxon>
        <taxon>Cupriavidus</taxon>
    </lineage>
</organism>
<feature type="domain" description="FecR protein" evidence="3">
    <location>
        <begin position="169"/>
        <end position="264"/>
    </location>
</feature>
<evidence type="ECO:0000313" key="6">
    <source>
        <dbReference type="Proteomes" id="UP000397656"/>
    </source>
</evidence>
<keyword evidence="2" id="KW-1133">Transmembrane helix</keyword>
<dbReference type="GO" id="GO:0016989">
    <property type="term" value="F:sigma factor antagonist activity"/>
    <property type="evidence" value="ECO:0007669"/>
    <property type="project" value="TreeGrafter"/>
</dbReference>
<gene>
    <name evidence="5" type="ORF">F7R26_031140</name>
</gene>
<keyword evidence="2" id="KW-0472">Membrane</keyword>
<evidence type="ECO:0000256" key="2">
    <source>
        <dbReference type="SAM" id="Phobius"/>
    </source>
</evidence>
<feature type="domain" description="FecR N-terminal" evidence="4">
    <location>
        <begin position="41"/>
        <end position="79"/>
    </location>
</feature>
<keyword evidence="2" id="KW-0812">Transmembrane</keyword>
<dbReference type="EMBL" id="CP062804">
    <property type="protein sequence ID" value="QOT79212.1"/>
    <property type="molecule type" value="Genomic_DNA"/>
</dbReference>
<proteinExistence type="predicted"/>
<dbReference type="Gene3D" id="2.60.120.1440">
    <property type="match status" value="1"/>
</dbReference>
<dbReference type="Pfam" id="PF04773">
    <property type="entry name" value="FecR"/>
    <property type="match status" value="1"/>
</dbReference>
<dbReference type="PANTHER" id="PTHR30273">
    <property type="entry name" value="PERIPLASMIC SIGNAL SENSOR AND SIGMA FACTOR ACTIVATOR FECR-RELATED"/>
    <property type="match status" value="1"/>
</dbReference>
<dbReference type="PANTHER" id="PTHR30273:SF2">
    <property type="entry name" value="PROTEIN FECR"/>
    <property type="match status" value="1"/>
</dbReference>
<evidence type="ECO:0000313" key="5">
    <source>
        <dbReference type="EMBL" id="QOT79212.1"/>
    </source>
</evidence>
<feature type="transmembrane region" description="Helical" evidence="2">
    <location>
        <begin position="135"/>
        <end position="156"/>
    </location>
</feature>
<sequence length="382" mass="40927">MTQRPVPPKSPPLPATPASPTAPGEPIDESLLDDLSPPAFEALRWSVRMADGLSPMARAEFQAWLDAKPEHRAAFEDMAGVWDAIDDLPPAGTARLRTTVAIEKASESSALDATGDVRPPVPAPAAKRARANRPLLPHALIATLAAGLLGAGWFGWNTWQNQPIFNRHYATQRGQSLDTALPDGSQLVFDTATQADVTLYRNRREVRLPEGQAVFKVQADKSRPFHVIAGATRITVVGTKFSVRYTPSIGSKAVQVAVIEGKVRVTGASGEGHGQTVVLMPGQAVDVDDQGRPGRVDAVPTDAMAPWRGRRLSFDNTPLANVLAELGRYGESGLRVSDPVIGGLPVTASVDLDHIDGFTRSLPLVLPVRLRQRDGVTDIVAR</sequence>
<dbReference type="Pfam" id="PF16220">
    <property type="entry name" value="DUF4880"/>
    <property type="match status" value="1"/>
</dbReference>
<accession>A0A7M2H524</accession>
<feature type="region of interest" description="Disordered" evidence="1">
    <location>
        <begin position="1"/>
        <end position="33"/>
    </location>
</feature>
<dbReference type="Proteomes" id="UP000397656">
    <property type="component" value="Chromosome 2"/>
</dbReference>
<reference evidence="5 6" key="1">
    <citation type="submission" date="2020-10" db="EMBL/GenBank/DDBJ databases">
        <title>Complete genome sequence of Cupriavidus basilensis CCUG 49340T.</title>
        <authorList>
            <person name="Salva-Serra F."/>
            <person name="Donoso R.A."/>
            <person name="Cho K.H."/>
            <person name="Yoo J.A."/>
            <person name="Lee K."/>
            <person name="Yoon S.-H."/>
            <person name="Perez-Pantoja D."/>
            <person name="Moore E.R.B."/>
        </authorList>
    </citation>
    <scope>NUCLEOTIDE SEQUENCE [LARGE SCALE GENOMIC DNA]</scope>
    <source>
        <strain evidence="6">CCUG 49340</strain>
    </source>
</reference>
<evidence type="ECO:0000259" key="3">
    <source>
        <dbReference type="Pfam" id="PF04773"/>
    </source>
</evidence>
<name>A0A7M2H524_9BURK</name>
<dbReference type="InterPro" id="IPR006860">
    <property type="entry name" value="FecR"/>
</dbReference>
<feature type="compositionally biased region" description="Pro residues" evidence="1">
    <location>
        <begin position="1"/>
        <end position="17"/>
    </location>
</feature>
<protein>
    <submittedName>
        <fullName evidence="5">FecR domain-containing protein</fullName>
    </submittedName>
</protein>
<dbReference type="PIRSF" id="PIRSF018266">
    <property type="entry name" value="FecR"/>
    <property type="match status" value="1"/>
</dbReference>
<dbReference type="GeneID" id="98405421"/>